<evidence type="ECO:0000313" key="2">
    <source>
        <dbReference type="Proteomes" id="UP000660380"/>
    </source>
</evidence>
<accession>A0ABR8GNQ2</accession>
<comment type="caution">
    <text evidence="1">The sequence shown here is derived from an EMBL/GenBank/DDBJ whole genome shotgun (WGS) entry which is preliminary data.</text>
</comment>
<protein>
    <recommendedName>
        <fullName evidence="3">CpcD</fullName>
    </recommendedName>
</protein>
<evidence type="ECO:0008006" key="3">
    <source>
        <dbReference type="Google" id="ProtNLM"/>
    </source>
</evidence>
<dbReference type="Proteomes" id="UP000660380">
    <property type="component" value="Unassembled WGS sequence"/>
</dbReference>
<proteinExistence type="predicted"/>
<reference evidence="1 2" key="1">
    <citation type="journal article" date="2020" name="ISME J.">
        <title>Comparative genomics reveals insights into cyanobacterial evolution and habitat adaptation.</title>
        <authorList>
            <person name="Chen M.Y."/>
            <person name="Teng W.K."/>
            <person name="Zhao L."/>
            <person name="Hu C.X."/>
            <person name="Zhou Y.K."/>
            <person name="Han B.P."/>
            <person name="Song L.R."/>
            <person name="Shu W.S."/>
        </authorList>
    </citation>
    <scope>NUCLEOTIDE SEQUENCE [LARGE SCALE GENOMIC DNA]</scope>
    <source>
        <strain evidence="1 2">FACHB-248</strain>
    </source>
</reference>
<keyword evidence="2" id="KW-1185">Reference proteome</keyword>
<sequence length="50" mass="5535">MLNCPDMISVESVEPVESAARVESVELVESAERVNSRLQEQSLPTQARYG</sequence>
<name>A0ABR8GNQ2_9CYAN</name>
<gene>
    <name evidence="1" type="ORF">H6G81_11065</name>
</gene>
<organism evidence="1 2">
    <name type="scientific">Scytonema hofmannii FACHB-248</name>
    <dbReference type="NCBI Taxonomy" id="1842502"/>
    <lineage>
        <taxon>Bacteria</taxon>
        <taxon>Bacillati</taxon>
        <taxon>Cyanobacteriota</taxon>
        <taxon>Cyanophyceae</taxon>
        <taxon>Nostocales</taxon>
        <taxon>Scytonemataceae</taxon>
        <taxon>Scytonema</taxon>
    </lineage>
</organism>
<dbReference type="EMBL" id="JACJTA010000018">
    <property type="protein sequence ID" value="MBD2605055.1"/>
    <property type="molecule type" value="Genomic_DNA"/>
</dbReference>
<evidence type="ECO:0000313" key="1">
    <source>
        <dbReference type="EMBL" id="MBD2605055.1"/>
    </source>
</evidence>
<dbReference type="RefSeq" id="WP_186227511.1">
    <property type="nucleotide sequence ID" value="NZ_JACJTA010000018.1"/>
</dbReference>